<evidence type="ECO:0000256" key="2">
    <source>
        <dbReference type="ARBA" id="ARBA00006464"/>
    </source>
</evidence>
<dbReference type="NCBIfam" id="TIGR03025">
    <property type="entry name" value="EPS_sugtrans"/>
    <property type="match status" value="1"/>
</dbReference>
<dbReference type="EC" id="2.7.8.-" evidence="9"/>
<evidence type="ECO:0000256" key="6">
    <source>
        <dbReference type="ARBA" id="ARBA00023136"/>
    </source>
</evidence>
<organism evidence="9 10">
    <name type="scientific">Salinimicrobium flavum</name>
    <dbReference type="NCBI Taxonomy" id="1737065"/>
    <lineage>
        <taxon>Bacteria</taxon>
        <taxon>Pseudomonadati</taxon>
        <taxon>Bacteroidota</taxon>
        <taxon>Flavobacteriia</taxon>
        <taxon>Flavobacteriales</taxon>
        <taxon>Flavobacteriaceae</taxon>
        <taxon>Salinimicrobium</taxon>
    </lineage>
</organism>
<evidence type="ECO:0000256" key="5">
    <source>
        <dbReference type="ARBA" id="ARBA00022989"/>
    </source>
</evidence>
<gene>
    <name evidence="9" type="ORF">ACFSTG_08415</name>
</gene>
<name>A0ABW5IW66_9FLAO</name>
<protein>
    <submittedName>
        <fullName evidence="9">Sugar transferase</fullName>
        <ecNumber evidence="9">2.7.8.-</ecNumber>
    </submittedName>
</protein>
<dbReference type="Pfam" id="PF02397">
    <property type="entry name" value="Bac_transf"/>
    <property type="match status" value="1"/>
</dbReference>
<dbReference type="RefSeq" id="WP_380751027.1">
    <property type="nucleotide sequence ID" value="NZ_JBHULT010000008.1"/>
</dbReference>
<evidence type="ECO:0000256" key="4">
    <source>
        <dbReference type="ARBA" id="ARBA00022692"/>
    </source>
</evidence>
<proteinExistence type="inferred from homology"/>
<dbReference type="InterPro" id="IPR017475">
    <property type="entry name" value="EPS_sugar_tfrase"/>
</dbReference>
<feature type="transmembrane region" description="Helical" evidence="7">
    <location>
        <begin position="111"/>
        <end position="131"/>
    </location>
</feature>
<feature type="transmembrane region" description="Helical" evidence="7">
    <location>
        <begin position="79"/>
        <end position="99"/>
    </location>
</feature>
<dbReference type="Proteomes" id="UP001597468">
    <property type="component" value="Unassembled WGS sequence"/>
</dbReference>
<evidence type="ECO:0000256" key="3">
    <source>
        <dbReference type="ARBA" id="ARBA00022679"/>
    </source>
</evidence>
<keyword evidence="3 9" id="KW-0808">Transferase</keyword>
<dbReference type="EMBL" id="JBHULT010000008">
    <property type="protein sequence ID" value="MFD2517912.1"/>
    <property type="molecule type" value="Genomic_DNA"/>
</dbReference>
<evidence type="ECO:0000313" key="10">
    <source>
        <dbReference type="Proteomes" id="UP001597468"/>
    </source>
</evidence>
<feature type="transmembrane region" description="Helical" evidence="7">
    <location>
        <begin position="143"/>
        <end position="163"/>
    </location>
</feature>
<dbReference type="PANTHER" id="PTHR30576">
    <property type="entry name" value="COLANIC BIOSYNTHESIS UDP-GLUCOSE LIPID CARRIER TRANSFERASE"/>
    <property type="match status" value="1"/>
</dbReference>
<feature type="domain" description="Bacterial sugar transferase" evidence="8">
    <location>
        <begin position="307"/>
        <end position="488"/>
    </location>
</feature>
<dbReference type="GO" id="GO:0016740">
    <property type="term" value="F:transferase activity"/>
    <property type="evidence" value="ECO:0007669"/>
    <property type="project" value="UniProtKB-KW"/>
</dbReference>
<feature type="transmembrane region" description="Helical" evidence="7">
    <location>
        <begin position="46"/>
        <end position="67"/>
    </location>
</feature>
<accession>A0ABW5IW66</accession>
<comment type="similarity">
    <text evidence="2">Belongs to the bacterial sugar transferase family.</text>
</comment>
<evidence type="ECO:0000256" key="7">
    <source>
        <dbReference type="SAM" id="Phobius"/>
    </source>
</evidence>
<keyword evidence="6 7" id="KW-0472">Membrane</keyword>
<dbReference type="InterPro" id="IPR003362">
    <property type="entry name" value="Bact_transf"/>
</dbReference>
<sequence>MEQSELLSKNTDFNLSALNSSLSLRRKSVSMSPKSTLQFAISERKVLLRIFDVVWVLFALYVVGILFQLEYFSINDHSWRWSLVLAAYLSLFSSIFELYDLQKASEYYTVLKNVVLASSVTVLFFLLTPVLTPVLPENRVQIIYFYLAIVFTMLLWRFAYITLISSPRFYRRVLIIGEPLDVDIIASQLEKSDPNYNIIGYIKCGGLSLSNETISLSQYPSEDLEDTLKRNGVDEVLISGGSISGPGTPLYEDIMALVKRGFPVRDYNQVYEEKTHRIPVQHIERNFYKFFPLSRSNENKFYLFFHRVFDILISIPGLFLGALLIPFIFFGNLIANKGRLFYKQERVGKNGRSFQIIKFRTMKDDAEPNGAQWAQKNDVRITRFGKFLRRSRLDEFPQFYNILKGEMSLIGPRPERPIFVKELSEMIPFYDTRHFIKPGLTGWAQVMTDYANSHADSLEKLQYDLYYIKHRNVFLDITILTKTMSTVIFFRGQ</sequence>
<feature type="transmembrane region" description="Helical" evidence="7">
    <location>
        <begin position="308"/>
        <end position="330"/>
    </location>
</feature>
<dbReference type="PANTHER" id="PTHR30576:SF0">
    <property type="entry name" value="UNDECAPRENYL-PHOSPHATE N-ACETYLGALACTOSAMINYL 1-PHOSPHATE TRANSFERASE-RELATED"/>
    <property type="match status" value="1"/>
</dbReference>
<keyword evidence="4 7" id="KW-0812">Transmembrane</keyword>
<comment type="caution">
    <text evidence="9">The sequence shown here is derived from an EMBL/GenBank/DDBJ whole genome shotgun (WGS) entry which is preliminary data.</text>
</comment>
<keyword evidence="5 7" id="KW-1133">Transmembrane helix</keyword>
<keyword evidence="10" id="KW-1185">Reference proteome</keyword>
<evidence type="ECO:0000313" key="9">
    <source>
        <dbReference type="EMBL" id="MFD2517912.1"/>
    </source>
</evidence>
<comment type="subcellular location">
    <subcellularLocation>
        <location evidence="1">Membrane</location>
        <topology evidence="1">Multi-pass membrane protein</topology>
    </subcellularLocation>
</comment>
<reference evidence="10" key="1">
    <citation type="journal article" date="2019" name="Int. J. Syst. Evol. Microbiol.">
        <title>The Global Catalogue of Microorganisms (GCM) 10K type strain sequencing project: providing services to taxonomists for standard genome sequencing and annotation.</title>
        <authorList>
            <consortium name="The Broad Institute Genomics Platform"/>
            <consortium name="The Broad Institute Genome Sequencing Center for Infectious Disease"/>
            <person name="Wu L."/>
            <person name="Ma J."/>
        </authorList>
    </citation>
    <scope>NUCLEOTIDE SEQUENCE [LARGE SCALE GENOMIC DNA]</scope>
    <source>
        <strain evidence="10">KCTC 42585</strain>
    </source>
</reference>
<evidence type="ECO:0000259" key="8">
    <source>
        <dbReference type="Pfam" id="PF02397"/>
    </source>
</evidence>
<evidence type="ECO:0000256" key="1">
    <source>
        <dbReference type="ARBA" id="ARBA00004141"/>
    </source>
</evidence>